<protein>
    <submittedName>
        <fullName evidence="2">Uncharacterized protein</fullName>
    </submittedName>
</protein>
<feature type="transmembrane region" description="Helical" evidence="1">
    <location>
        <begin position="53"/>
        <end position="73"/>
    </location>
</feature>
<keyword evidence="1" id="KW-0812">Transmembrane</keyword>
<evidence type="ECO:0000313" key="2">
    <source>
        <dbReference type="EMBL" id="AUJ23241.1"/>
    </source>
</evidence>
<keyword evidence="1" id="KW-1133">Transmembrane helix</keyword>
<dbReference type="KEGG" id="vpn:A21D_00126"/>
<dbReference type="AlphaFoldDB" id="A0A2K9IZR2"/>
<evidence type="ECO:0000313" key="3">
    <source>
        <dbReference type="Proteomes" id="UP000234237"/>
    </source>
</evidence>
<organism evidence="2 3">
    <name type="scientific">Virgibacillus dokdonensis</name>
    <dbReference type="NCBI Taxonomy" id="302167"/>
    <lineage>
        <taxon>Bacteria</taxon>
        <taxon>Bacillati</taxon>
        <taxon>Bacillota</taxon>
        <taxon>Bacilli</taxon>
        <taxon>Bacillales</taxon>
        <taxon>Bacillaceae</taxon>
        <taxon>Virgibacillus</taxon>
    </lineage>
</organism>
<evidence type="ECO:0000256" key="1">
    <source>
        <dbReference type="SAM" id="Phobius"/>
    </source>
</evidence>
<proteinExistence type="predicted"/>
<feature type="transmembrane region" description="Helical" evidence="1">
    <location>
        <begin position="16"/>
        <end position="41"/>
    </location>
</feature>
<reference evidence="3" key="1">
    <citation type="submission" date="2016-11" db="EMBL/GenBank/DDBJ databases">
        <title>Complete genome sequence of Virgibacillus pantothenticus 21D, a halophilic bacterium isolated from the deep hypersaline anoxic basin Discovery in the Mediterranean Sea.</title>
        <authorList>
            <person name="Zeaiter Z."/>
            <person name="Booth J.M."/>
            <person name="Prosdocimi E.M."/>
            <person name="Mapelli F."/>
            <person name="Fusi M."/>
            <person name="Daffonchio D."/>
            <person name="Borin S."/>
            <person name="Crotti E."/>
        </authorList>
    </citation>
    <scope>NUCLEOTIDE SEQUENCE [LARGE SCALE GENOMIC DNA]</scope>
    <source>
        <strain evidence="3">21D</strain>
    </source>
</reference>
<dbReference type="EMBL" id="CP018622">
    <property type="protein sequence ID" value="AUJ23241.1"/>
    <property type="molecule type" value="Genomic_DNA"/>
</dbReference>
<sequence length="121" mass="13661">MNLYLNSYLEVLKRNFMLVLMALVLLAVTFFIWTGVPFFIISSLVAELTSNFVIVYLCISLSGGILFSLYFVPLHLKVAKNIGNIKGNRTIISFMYLQTIFILVSSLIFSIVLGLMNVLQL</sequence>
<accession>A0A2K9IZR2</accession>
<dbReference type="Proteomes" id="UP000234237">
    <property type="component" value="Chromosome"/>
</dbReference>
<keyword evidence="1" id="KW-0472">Membrane</keyword>
<feature type="transmembrane region" description="Helical" evidence="1">
    <location>
        <begin position="94"/>
        <end position="116"/>
    </location>
</feature>
<name>A0A2K9IZR2_9BACI</name>
<gene>
    <name evidence="2" type="ORF">A21D_00126</name>
</gene>